<keyword evidence="1" id="KW-0175">Coiled coil</keyword>
<dbReference type="EMBL" id="CP067977">
    <property type="protein sequence ID" value="QQQ18233.1"/>
    <property type="molecule type" value="Genomic_DNA"/>
</dbReference>
<gene>
    <name evidence="2" type="ORF">JIP62_13135</name>
</gene>
<evidence type="ECO:0000256" key="1">
    <source>
        <dbReference type="SAM" id="Coils"/>
    </source>
</evidence>
<dbReference type="RefSeq" id="WP_201102605.1">
    <property type="nucleotide sequence ID" value="NZ_CP067977.1"/>
</dbReference>
<reference evidence="2 3" key="1">
    <citation type="submission" date="2021-01" db="EMBL/GenBank/DDBJ databases">
        <title>Brevundimonas vitis sp. nov., an bacterium isolated from grape (Vitis vinifera).</title>
        <authorList>
            <person name="Jiang L."/>
            <person name="Lee J."/>
        </authorList>
    </citation>
    <scope>NUCLEOTIDE SEQUENCE [LARGE SCALE GENOMIC DNA]</scope>
    <source>
        <strain evidence="2 3">GRTSA-9</strain>
    </source>
</reference>
<organism evidence="2 3">
    <name type="scientific">Brevundimonas vitisensis</name>
    <dbReference type="NCBI Taxonomy" id="2800818"/>
    <lineage>
        <taxon>Bacteria</taxon>
        <taxon>Pseudomonadati</taxon>
        <taxon>Pseudomonadota</taxon>
        <taxon>Alphaproteobacteria</taxon>
        <taxon>Caulobacterales</taxon>
        <taxon>Caulobacteraceae</taxon>
        <taxon>Brevundimonas</taxon>
    </lineage>
</organism>
<protein>
    <submittedName>
        <fullName evidence="2">Uncharacterized protein</fullName>
    </submittedName>
</protein>
<accession>A0ABX7BKZ0</accession>
<keyword evidence="3" id="KW-1185">Reference proteome</keyword>
<name>A0ABX7BKZ0_9CAUL</name>
<evidence type="ECO:0000313" key="2">
    <source>
        <dbReference type="EMBL" id="QQQ18233.1"/>
    </source>
</evidence>
<sequence length="158" mass="16763">MFSLLLVLAVTTLPQDPQDAGALELVPTTCAVENGRWVCRYEAPATSITIVPPAATSTPAPAAIVTPPATSVTRGPSEREAWEARLIVRCADAGLVSLCSGAERRQARALREAEVARQALRREVTGLLSQNKCEDAVRVALEGGDLELAREARAFCAP</sequence>
<evidence type="ECO:0000313" key="3">
    <source>
        <dbReference type="Proteomes" id="UP000595448"/>
    </source>
</evidence>
<proteinExistence type="predicted"/>
<dbReference type="Proteomes" id="UP000595448">
    <property type="component" value="Chromosome"/>
</dbReference>
<feature type="coiled-coil region" evidence="1">
    <location>
        <begin position="103"/>
        <end position="130"/>
    </location>
</feature>